<evidence type="ECO:0000256" key="7">
    <source>
        <dbReference type="SAM" id="Phobius"/>
    </source>
</evidence>
<dbReference type="InterPro" id="IPR050291">
    <property type="entry name" value="CDF_Transporter"/>
</dbReference>
<dbReference type="NCBIfam" id="TIGR01297">
    <property type="entry name" value="CDF"/>
    <property type="match status" value="1"/>
</dbReference>
<comment type="caution">
    <text evidence="10">The sequence shown here is derived from an EMBL/GenBank/DDBJ whole genome shotgun (WGS) entry which is preliminary data.</text>
</comment>
<reference evidence="10 11" key="1">
    <citation type="journal article" date="2021" name="ISME Commun">
        <title>Automated analysis of genomic sequences facilitates high-throughput and comprehensive description of bacteria.</title>
        <authorList>
            <person name="Hitch T.C.A."/>
        </authorList>
    </citation>
    <scope>NUCLEOTIDE SEQUENCE [LARGE SCALE GENOMIC DNA]</scope>
    <source>
        <strain evidence="10 11">Sanger_18</strain>
    </source>
</reference>
<dbReference type="SUPFAM" id="SSF160240">
    <property type="entry name" value="Cation efflux protein cytoplasmic domain-like"/>
    <property type="match status" value="2"/>
</dbReference>
<dbReference type="PANTHER" id="PTHR43840">
    <property type="entry name" value="MITOCHONDRIAL METAL TRANSPORTER 1-RELATED"/>
    <property type="match status" value="1"/>
</dbReference>
<gene>
    <name evidence="10" type="ORF">OCV77_15300</name>
</gene>
<evidence type="ECO:0000313" key="11">
    <source>
        <dbReference type="Proteomes" id="UP001652432"/>
    </source>
</evidence>
<evidence type="ECO:0000256" key="6">
    <source>
        <dbReference type="ARBA" id="ARBA00023136"/>
    </source>
</evidence>
<feature type="transmembrane region" description="Helical" evidence="7">
    <location>
        <begin position="130"/>
        <end position="150"/>
    </location>
</feature>
<keyword evidence="11" id="KW-1185">Reference proteome</keyword>
<evidence type="ECO:0000256" key="3">
    <source>
        <dbReference type="ARBA" id="ARBA00022448"/>
    </source>
</evidence>
<sequence length="390" mass="42755">MVTLLSKIFIKNREQTENPEVRQEYGMLCGAVGIFLNLLLFAGKAIAGAVSGSIAVTADAFNNLSDAGSSIITLVGFKMSGQKPDSEHPFGHGRIEYIAGFLVSVIILIMAFELFKSSVDKILHPEPVEAGMLVILILIFSILVKVYMFAYNRSVAARIESETMGAAAKDSLSDTIATFVVLATTLLARFTGIQVDGFCGIVVAAFVCMTGISAAKDTISPLLGQPPTPEFVNRVEEIIMEYKDQGILGIHDLVVHNYGPGRVMLSVHAEVPSTGNLLELHDLIDRIEHRLTKELSCSAVIHMDPVCLNDELTNELKEKVEKIIEGMEGKVSFHDFRIVKGPTHTNLIFDILLPYEYSMTDEQVVAYLKEKIAEIDPTYQAVIDVDKAYV</sequence>
<feature type="domain" description="Cation efflux protein transmembrane" evidence="8">
    <location>
        <begin position="32"/>
        <end position="223"/>
    </location>
</feature>
<dbReference type="InterPro" id="IPR027469">
    <property type="entry name" value="Cation_efflux_TMD_sf"/>
</dbReference>
<dbReference type="Pfam" id="PF16916">
    <property type="entry name" value="ZT_dimer"/>
    <property type="match status" value="1"/>
</dbReference>
<accession>A0ABT2T7G5</accession>
<keyword evidence="6 7" id="KW-0472">Membrane</keyword>
<evidence type="ECO:0000259" key="9">
    <source>
        <dbReference type="Pfam" id="PF16916"/>
    </source>
</evidence>
<dbReference type="InterPro" id="IPR036837">
    <property type="entry name" value="Cation_efflux_CTD_sf"/>
</dbReference>
<evidence type="ECO:0000313" key="10">
    <source>
        <dbReference type="EMBL" id="MCU6745842.1"/>
    </source>
</evidence>
<feature type="transmembrane region" description="Helical" evidence="7">
    <location>
        <begin position="171"/>
        <end position="189"/>
    </location>
</feature>
<keyword evidence="3" id="KW-0813">Transport</keyword>
<dbReference type="Proteomes" id="UP001652432">
    <property type="component" value="Unassembled WGS sequence"/>
</dbReference>
<dbReference type="Gene3D" id="1.20.1510.10">
    <property type="entry name" value="Cation efflux protein transmembrane domain"/>
    <property type="match status" value="1"/>
</dbReference>
<evidence type="ECO:0000256" key="1">
    <source>
        <dbReference type="ARBA" id="ARBA00004141"/>
    </source>
</evidence>
<evidence type="ECO:0000256" key="4">
    <source>
        <dbReference type="ARBA" id="ARBA00022692"/>
    </source>
</evidence>
<protein>
    <submittedName>
        <fullName evidence="10">Cation diffusion facilitator family transporter</fullName>
    </submittedName>
</protein>
<dbReference type="InterPro" id="IPR027470">
    <property type="entry name" value="Cation_efflux_CTD"/>
</dbReference>
<comment type="subcellular location">
    <subcellularLocation>
        <location evidence="1">Membrane</location>
        <topology evidence="1">Multi-pass membrane protein</topology>
    </subcellularLocation>
</comment>
<dbReference type="InterPro" id="IPR058533">
    <property type="entry name" value="Cation_efflux_TM"/>
</dbReference>
<dbReference type="Pfam" id="PF01545">
    <property type="entry name" value="Cation_efflux"/>
    <property type="match status" value="1"/>
</dbReference>
<feature type="transmembrane region" description="Helical" evidence="7">
    <location>
        <begin position="97"/>
        <end position="115"/>
    </location>
</feature>
<keyword evidence="4 7" id="KW-0812">Transmembrane</keyword>
<keyword evidence="5 7" id="KW-1133">Transmembrane helix</keyword>
<comment type="similarity">
    <text evidence="2">Belongs to the cation diffusion facilitator (CDF) transporter (TC 2.A.4) family.</text>
</comment>
<evidence type="ECO:0000259" key="8">
    <source>
        <dbReference type="Pfam" id="PF01545"/>
    </source>
</evidence>
<evidence type="ECO:0000256" key="2">
    <source>
        <dbReference type="ARBA" id="ARBA00008114"/>
    </source>
</evidence>
<dbReference type="Gene3D" id="3.30.70.1350">
    <property type="entry name" value="Cation efflux protein, cytoplasmic domain"/>
    <property type="match status" value="1"/>
</dbReference>
<dbReference type="EMBL" id="JAOQKJ010000018">
    <property type="protein sequence ID" value="MCU6745842.1"/>
    <property type="molecule type" value="Genomic_DNA"/>
</dbReference>
<dbReference type="InterPro" id="IPR002524">
    <property type="entry name" value="Cation_efflux"/>
</dbReference>
<proteinExistence type="inferred from homology"/>
<feature type="domain" description="Cation efflux protein cytoplasmic" evidence="9">
    <location>
        <begin position="227"/>
        <end position="305"/>
    </location>
</feature>
<dbReference type="SUPFAM" id="SSF161111">
    <property type="entry name" value="Cation efflux protein transmembrane domain-like"/>
    <property type="match status" value="1"/>
</dbReference>
<organism evidence="10 11">
    <name type="scientific">Suilimivivens aceti</name>
    <dbReference type="NCBI Taxonomy" id="2981774"/>
    <lineage>
        <taxon>Bacteria</taxon>
        <taxon>Bacillati</taxon>
        <taxon>Bacillota</taxon>
        <taxon>Clostridia</taxon>
        <taxon>Lachnospirales</taxon>
        <taxon>Lachnospiraceae</taxon>
        <taxon>Suilimivivens</taxon>
    </lineage>
</organism>
<dbReference type="PANTHER" id="PTHR43840:SF15">
    <property type="entry name" value="MITOCHONDRIAL METAL TRANSPORTER 1-RELATED"/>
    <property type="match status" value="1"/>
</dbReference>
<evidence type="ECO:0000256" key="5">
    <source>
        <dbReference type="ARBA" id="ARBA00022989"/>
    </source>
</evidence>
<name>A0ABT2T7G5_9FIRM</name>
<feature type="transmembrane region" description="Helical" evidence="7">
    <location>
        <begin position="195"/>
        <end position="215"/>
    </location>
</feature>
<dbReference type="RefSeq" id="WP_118799299.1">
    <property type="nucleotide sequence ID" value="NZ_JAOQKJ010000018.1"/>
</dbReference>